<reference evidence="6" key="1">
    <citation type="journal article" date="2012" name="FEMS Yeast Res.">
        <title>Role of the AFRD1-encoded fumarate reductase in hypoxia and osmotolerance in Arxula adeninivorans.</title>
        <authorList>
            <person name="Sedzielewska K.A."/>
            <person name="Boer E."/>
            <person name="Bellebna C."/>
            <person name="Wartmann T."/>
            <person name="Bode R."/>
            <person name="Melzer M."/>
            <person name="Baronian K."/>
            <person name="Kunze G."/>
        </authorList>
    </citation>
    <scope>NUCLEOTIDE SEQUENCE</scope>
    <source>
        <strain evidence="6">LS3</strain>
    </source>
</reference>
<comment type="catalytic activity">
    <reaction evidence="4">
        <text>succinate + NAD(+) = fumarate + NADH + H(+)</text>
        <dbReference type="Rhea" id="RHEA:18281"/>
        <dbReference type="ChEBI" id="CHEBI:15378"/>
        <dbReference type="ChEBI" id="CHEBI:29806"/>
        <dbReference type="ChEBI" id="CHEBI:30031"/>
        <dbReference type="ChEBI" id="CHEBI:57540"/>
        <dbReference type="ChEBI" id="CHEBI:57945"/>
        <dbReference type="EC" id="1.3.1.6"/>
    </reaction>
</comment>
<dbReference type="SUPFAM" id="SSF56425">
    <property type="entry name" value="Succinate dehydrogenase/fumarate reductase flavoprotein, catalytic domain"/>
    <property type="match status" value="1"/>
</dbReference>
<sequence length="482" mass="50870">MANSSEKIESTMPHTENVIVVGAGLAGLSAAHQILQKSPKIKVFVLEKMKSTGGNSIKASSGINGAGTPQQERANIHDSPSLFYEDTRKSAKQLGDESLAQTLSERSANAVKWLEQSFGIDLSVVSMLGGHSVARTHRGGGKIPPGFAIMKALGDKLGTYANCQLITEAKVLNLITKEHAGPIGKKVIGVNYLKDNKEESLFGNVILATGGFSASDQLVSKYRPDLVGLPTTNSEGTLGEGLEMCQAVNAELIDADQVQVHPTGFVDPKDPASKSKFLAGEALRGEGGILLIGGKRFTDELQTRDFVTAKVLESCKRANVSPGSVIALNPAGYDKIKHHVDFYVFKGLMKKGTLTEMCTELNWDVDLVRAEFESYNKVVEGQEADSKGRKHFGPGKFPTANDGELFWGLTTPVLHFTMGGVHINTSAQVLGAGGNAIEGLYAAGEVSGGVHGANRLGGSSLLECVVFGRIAADSSTGAGSSL</sequence>
<proteinExistence type="inferred from homology"/>
<dbReference type="GO" id="GO:0016156">
    <property type="term" value="F:fumarate reductase (NADH) activity"/>
    <property type="evidence" value="ECO:0007669"/>
    <property type="project" value="UniProtKB-EC"/>
</dbReference>
<evidence type="ECO:0000256" key="1">
    <source>
        <dbReference type="ARBA" id="ARBA00022630"/>
    </source>
</evidence>
<reference evidence="7" key="3">
    <citation type="submission" date="2014-02" db="EMBL/GenBank/DDBJ databases">
        <authorList>
            <person name="Genoscope - CEA"/>
        </authorList>
    </citation>
    <scope>NUCLEOTIDE SEQUENCE</scope>
    <source>
        <strain evidence="7">LS3</strain>
    </source>
</reference>
<evidence type="ECO:0000313" key="7">
    <source>
        <dbReference type="EMBL" id="CDP34690.1"/>
    </source>
</evidence>
<dbReference type="InterPro" id="IPR010960">
    <property type="entry name" value="Flavocytochrome_c"/>
</dbReference>
<dbReference type="Pfam" id="PF00890">
    <property type="entry name" value="FAD_binding_2"/>
    <property type="match status" value="1"/>
</dbReference>
<accession>H6VN04</accession>
<gene>
    <name evidence="7" type="ORF">GNLVRS02_ARAD1C18304g</name>
</gene>
<dbReference type="InterPro" id="IPR027477">
    <property type="entry name" value="Succ_DH/fumarate_Rdtase_cat_sf"/>
</dbReference>
<name>H6VN04_BLAAD</name>
<dbReference type="EMBL" id="JN835294">
    <property type="protein sequence ID" value="AFB74729.1"/>
    <property type="molecule type" value="Genomic_DNA"/>
</dbReference>
<keyword evidence="3 4" id="KW-0560">Oxidoreductase</keyword>
<organism evidence="6">
    <name type="scientific">Blastobotrys adeninivorans</name>
    <name type="common">Yeast</name>
    <name type="synonym">Arxula adeninivorans</name>
    <dbReference type="NCBI Taxonomy" id="409370"/>
    <lineage>
        <taxon>Eukaryota</taxon>
        <taxon>Fungi</taxon>
        <taxon>Dikarya</taxon>
        <taxon>Ascomycota</taxon>
        <taxon>Saccharomycotina</taxon>
        <taxon>Dipodascomycetes</taxon>
        <taxon>Dipodascales</taxon>
        <taxon>Trichomonascaceae</taxon>
        <taxon>Blastobotrys</taxon>
    </lineage>
</organism>
<evidence type="ECO:0000256" key="2">
    <source>
        <dbReference type="ARBA" id="ARBA00022827"/>
    </source>
</evidence>
<dbReference type="PANTHER" id="PTHR43400">
    <property type="entry name" value="FUMARATE REDUCTASE"/>
    <property type="match status" value="1"/>
</dbReference>
<comment type="cofactor">
    <cofactor evidence="4">
        <name>FAD</name>
        <dbReference type="ChEBI" id="CHEBI:57692"/>
    </cofactor>
    <text evidence="4">Binds 1 FAD per monomer.</text>
</comment>
<evidence type="ECO:0000256" key="4">
    <source>
        <dbReference type="RuleBase" id="RU366062"/>
    </source>
</evidence>
<dbReference type="EMBL" id="HG937693">
    <property type="protein sequence ID" value="CDP34690.1"/>
    <property type="molecule type" value="Genomic_DNA"/>
</dbReference>
<dbReference type="Gene3D" id="3.50.50.60">
    <property type="entry name" value="FAD/NAD(P)-binding domain"/>
    <property type="match status" value="1"/>
</dbReference>
<feature type="domain" description="FAD-dependent oxidoreductase 2 FAD-binding" evidence="5">
    <location>
        <begin position="18"/>
        <end position="461"/>
    </location>
</feature>
<dbReference type="EC" id="1.3.1.6" evidence="4"/>
<evidence type="ECO:0000256" key="3">
    <source>
        <dbReference type="ARBA" id="ARBA00023002"/>
    </source>
</evidence>
<dbReference type="PANTHER" id="PTHR43400:SF1">
    <property type="entry name" value="FUMARATE REDUCTASE"/>
    <property type="match status" value="1"/>
</dbReference>
<dbReference type="AlphaFoldDB" id="H6VN04"/>
<dbReference type="InterPro" id="IPR036188">
    <property type="entry name" value="FAD/NAD-bd_sf"/>
</dbReference>
<dbReference type="GO" id="GO:0010181">
    <property type="term" value="F:FMN binding"/>
    <property type="evidence" value="ECO:0007669"/>
    <property type="project" value="InterPro"/>
</dbReference>
<comment type="similarity">
    <text evidence="4">Belongs to the FAD-dependent oxidoreductase 2 family. FRD/SDH subfamily.</text>
</comment>
<reference evidence="7" key="4">
    <citation type="submission" date="2014-06" db="EMBL/GenBank/DDBJ databases">
        <title>The complete genome of Blastobotrys (Arxula) adeninivorans LS3 - a yeast of biotechnological interest.</title>
        <authorList>
            <person name="Kunze G."/>
            <person name="Gaillardin C."/>
            <person name="Czernicka M."/>
            <person name="Durrens P."/>
            <person name="Martin T."/>
            <person name="Boer E."/>
            <person name="Gabaldon T."/>
            <person name="Cruz J."/>
            <person name="Talla E."/>
            <person name="Marck C."/>
            <person name="Goffeau A."/>
            <person name="Barbe V."/>
            <person name="Baret P."/>
            <person name="Baronian K."/>
            <person name="Beier S."/>
            <person name="Bleykasten C."/>
            <person name="Bode R."/>
            <person name="Casaregola S."/>
            <person name="Despons L."/>
            <person name="Fairhead C."/>
            <person name="Giersberg M."/>
            <person name="Gierski P."/>
            <person name="Hahnel U."/>
            <person name="Hartmann A."/>
            <person name="Jankowska D."/>
            <person name="Jubin C."/>
            <person name="Jung P."/>
            <person name="Lafontaine I."/>
            <person name="Leh-Louis V."/>
            <person name="Lemaire M."/>
            <person name="Marcet-Houben M."/>
            <person name="Mascher M."/>
            <person name="Morel G."/>
            <person name="Richard G.-F."/>
            <person name="Riechen J."/>
            <person name="Sacerdot C."/>
            <person name="Sarkar A."/>
            <person name="Savel G."/>
            <person name="Schacherer J."/>
            <person name="Sherman D."/>
            <person name="Straub M.-L."/>
            <person name="Stein N."/>
            <person name="Thierry A."/>
            <person name="Trautwein-Schult A."/>
            <person name="Westhof E."/>
            <person name="Worch S."/>
            <person name="Dujon B."/>
            <person name="Souciet J.-L."/>
            <person name="Wincker P."/>
            <person name="Scholz U."/>
            <person name="Neuveglise N."/>
        </authorList>
    </citation>
    <scope>NUCLEOTIDE SEQUENCE</scope>
    <source>
        <strain evidence="7">LS3</strain>
    </source>
</reference>
<reference evidence="6" key="2">
    <citation type="journal article" date="2012" name="Fungal Genet. Biol.">
        <title>GiFRD encodes a protein involved in anaerobic growth in the arbuscular mycorrhizal fungus Glomus intraradices.</title>
        <authorList>
            <person name="Sedzielewska K.A."/>
            <person name="Vetter K."/>
            <person name="Bode R."/>
            <person name="Baronian K."/>
            <person name="Watzke R."/>
            <person name="Kunze G."/>
        </authorList>
    </citation>
    <scope>NUCLEOTIDE SEQUENCE</scope>
    <source>
        <strain evidence="6">LS3</strain>
    </source>
</reference>
<keyword evidence="2 4" id="KW-0274">FAD</keyword>
<keyword evidence="1 4" id="KW-0285">Flavoprotein</keyword>
<dbReference type="InterPro" id="IPR003953">
    <property type="entry name" value="FAD-dep_OxRdtase_2_FAD-bd"/>
</dbReference>
<evidence type="ECO:0000259" key="5">
    <source>
        <dbReference type="Pfam" id="PF00890"/>
    </source>
</evidence>
<dbReference type="NCBIfam" id="TIGR01813">
    <property type="entry name" value="flavo_cyto_c"/>
    <property type="match status" value="1"/>
</dbReference>
<protein>
    <recommendedName>
        <fullName evidence="4">Fumarate reductase</fullName>
        <ecNumber evidence="4">1.3.1.6</ecNumber>
    </recommendedName>
</protein>
<dbReference type="Gene3D" id="3.90.700.10">
    <property type="entry name" value="Succinate dehydrogenase/fumarate reductase flavoprotein, catalytic domain"/>
    <property type="match status" value="1"/>
</dbReference>
<evidence type="ECO:0000313" key="6">
    <source>
        <dbReference type="EMBL" id="AFB74729.1"/>
    </source>
</evidence>
<dbReference type="InterPro" id="IPR050315">
    <property type="entry name" value="FAD-oxidoreductase_2"/>
</dbReference>
<comment type="function">
    <text evidence="4">Irreversibly catalyzes the reduction of fumarate to succinate.</text>
</comment>
<dbReference type="SUPFAM" id="SSF51905">
    <property type="entry name" value="FAD/NAD(P)-binding domain"/>
    <property type="match status" value="1"/>
</dbReference>